<proteinExistence type="predicted"/>
<protein>
    <submittedName>
        <fullName evidence="1">Cyclic nucleotide-binding domain-containing protein</fullName>
    </submittedName>
</protein>
<name>A0ACD4ZFX4_9ACTN</name>
<reference evidence="1" key="1">
    <citation type="submission" date="2022-10" db="EMBL/GenBank/DDBJ databases">
        <title>The complete genomes of actinobacterial strains from the NBC collection.</title>
        <authorList>
            <person name="Joergensen T.S."/>
            <person name="Alvarez Arevalo M."/>
            <person name="Sterndorff E.B."/>
            <person name="Faurdal D."/>
            <person name="Vuksanovic O."/>
            <person name="Mourched A.-S."/>
            <person name="Charusanti P."/>
            <person name="Shaw S."/>
            <person name="Blin K."/>
            <person name="Weber T."/>
        </authorList>
    </citation>
    <scope>NUCLEOTIDE SEQUENCE</scope>
    <source>
        <strain evidence="1">NBC 01771</strain>
    </source>
</reference>
<dbReference type="Proteomes" id="UP001348369">
    <property type="component" value="Chromosome"/>
</dbReference>
<dbReference type="EMBL" id="CP109109">
    <property type="protein sequence ID" value="WSB96712.1"/>
    <property type="molecule type" value="Genomic_DNA"/>
</dbReference>
<organism evidence="1 2">
    <name type="scientific">Streptomyces scopuliridis</name>
    <dbReference type="NCBI Taxonomy" id="452529"/>
    <lineage>
        <taxon>Bacteria</taxon>
        <taxon>Bacillati</taxon>
        <taxon>Actinomycetota</taxon>
        <taxon>Actinomycetes</taxon>
        <taxon>Kitasatosporales</taxon>
        <taxon>Streptomycetaceae</taxon>
        <taxon>Streptomyces</taxon>
    </lineage>
</organism>
<evidence type="ECO:0000313" key="1">
    <source>
        <dbReference type="EMBL" id="WSB96712.1"/>
    </source>
</evidence>
<accession>A0ACD4ZFX4</accession>
<evidence type="ECO:0000313" key="2">
    <source>
        <dbReference type="Proteomes" id="UP001348369"/>
    </source>
</evidence>
<keyword evidence="2" id="KW-1185">Reference proteome</keyword>
<gene>
    <name evidence="1" type="ORF">OG835_06670</name>
</gene>
<sequence>MAPATRLLTVLPTGHSELLMRQARYVSFPQDTRIFEEGDPADRFWVIRSGAVSLDMYVPGRRRIMVETLGVGDLLGWSWLFPPHRWHFGAEAFSPVRTLEFDGHAVRALCDDDPALGYALTRSVAEILARRLEVARTKLIDQYMRHGGPGL</sequence>